<evidence type="ECO:0000256" key="2">
    <source>
        <dbReference type="ARBA" id="ARBA00007069"/>
    </source>
</evidence>
<evidence type="ECO:0000256" key="7">
    <source>
        <dbReference type="ARBA" id="ARBA00023136"/>
    </source>
</evidence>
<evidence type="ECO:0000256" key="3">
    <source>
        <dbReference type="ARBA" id="ARBA00022448"/>
    </source>
</evidence>
<dbReference type="GO" id="GO:0055085">
    <property type="term" value="P:transmembrane transport"/>
    <property type="evidence" value="ECO:0007669"/>
    <property type="project" value="InterPro"/>
</dbReference>
<organism evidence="10 11">
    <name type="scientific">Lentibacillus cibarius</name>
    <dbReference type="NCBI Taxonomy" id="2583219"/>
    <lineage>
        <taxon>Bacteria</taxon>
        <taxon>Bacillati</taxon>
        <taxon>Bacillota</taxon>
        <taxon>Bacilli</taxon>
        <taxon>Bacillales</taxon>
        <taxon>Bacillaceae</taxon>
        <taxon>Lentibacillus</taxon>
    </lineage>
</organism>
<protein>
    <submittedName>
        <fullName evidence="10">ABC transporter permease</fullName>
    </submittedName>
</protein>
<dbReference type="GO" id="GO:0031460">
    <property type="term" value="P:glycine betaine transport"/>
    <property type="evidence" value="ECO:0007669"/>
    <property type="project" value="TreeGrafter"/>
</dbReference>
<dbReference type="GO" id="GO:0005886">
    <property type="term" value="C:plasma membrane"/>
    <property type="evidence" value="ECO:0007669"/>
    <property type="project" value="UniProtKB-SubCell"/>
</dbReference>
<feature type="domain" description="ABC transmembrane type-1" evidence="9">
    <location>
        <begin position="19"/>
        <end position="207"/>
    </location>
</feature>
<gene>
    <name evidence="10" type="ORF">FH966_02005</name>
</gene>
<evidence type="ECO:0000259" key="9">
    <source>
        <dbReference type="PROSITE" id="PS50928"/>
    </source>
</evidence>
<keyword evidence="4 8" id="KW-0812">Transmembrane</keyword>
<evidence type="ECO:0000313" key="11">
    <source>
        <dbReference type="Proteomes" id="UP000319280"/>
    </source>
</evidence>
<keyword evidence="3 8" id="KW-0813">Transport</keyword>
<feature type="transmembrane region" description="Helical" evidence="8">
    <location>
        <begin position="50"/>
        <end position="70"/>
    </location>
</feature>
<keyword evidence="6 8" id="KW-1133">Transmembrane helix</keyword>
<evidence type="ECO:0000256" key="6">
    <source>
        <dbReference type="ARBA" id="ARBA00022989"/>
    </source>
</evidence>
<evidence type="ECO:0000256" key="1">
    <source>
        <dbReference type="ARBA" id="ARBA00004651"/>
    </source>
</evidence>
<dbReference type="GO" id="GO:0006865">
    <property type="term" value="P:amino acid transport"/>
    <property type="evidence" value="ECO:0007669"/>
    <property type="project" value="UniProtKB-KW"/>
</dbReference>
<comment type="subcellular location">
    <subcellularLocation>
        <location evidence="1 8">Cell membrane</location>
        <topology evidence="1 8">Multi-pass membrane protein</topology>
    </subcellularLocation>
</comment>
<dbReference type="Pfam" id="PF00528">
    <property type="entry name" value="BPD_transp_1"/>
    <property type="match status" value="1"/>
</dbReference>
<keyword evidence="5" id="KW-0029">Amino-acid transport</keyword>
<dbReference type="InterPro" id="IPR035906">
    <property type="entry name" value="MetI-like_sf"/>
</dbReference>
<proteinExistence type="inferred from homology"/>
<dbReference type="FunFam" id="1.10.3720.10:FF:000001">
    <property type="entry name" value="Glycine betaine ABC transporter, permease"/>
    <property type="match status" value="1"/>
</dbReference>
<evidence type="ECO:0000256" key="4">
    <source>
        <dbReference type="ARBA" id="ARBA00022692"/>
    </source>
</evidence>
<sequence length="226" mass="24174">MSGLWDFFINYQDDLISGAIEHVQLVGLAVLIAIAFGVPLSIYLTTNDALASVVLQLASIMMTIPSIALFGVMMPILSVIGQGIGFVPAVIALFLYSQLPIIRNTYVAIKNVDPEMRDAANGIGMKTWQRLRKVEIPNALPLIMAGIRTAIVLNIGIAALATFIGAGGLGYLIDKGIGRTNTEMIIGASIAISIFAITVDIMLGFLQRWMTPKGLKALNKGSEAKQ</sequence>
<reference evidence="10 11" key="1">
    <citation type="submission" date="2019-07" db="EMBL/GenBank/DDBJ databases">
        <title>Genomic analysis of Lentibacillus sp. NKC851-2.</title>
        <authorList>
            <person name="Oh Y.J."/>
        </authorList>
    </citation>
    <scope>NUCLEOTIDE SEQUENCE [LARGE SCALE GENOMIC DNA]</scope>
    <source>
        <strain evidence="10 11">NKC851-2</strain>
    </source>
</reference>
<dbReference type="AlphaFoldDB" id="A0A549YFD0"/>
<dbReference type="InterPro" id="IPR000515">
    <property type="entry name" value="MetI-like"/>
</dbReference>
<keyword evidence="11" id="KW-1185">Reference proteome</keyword>
<evidence type="ECO:0000256" key="5">
    <source>
        <dbReference type="ARBA" id="ARBA00022970"/>
    </source>
</evidence>
<comment type="caution">
    <text evidence="10">The sequence shown here is derived from an EMBL/GenBank/DDBJ whole genome shotgun (WGS) entry which is preliminary data.</text>
</comment>
<dbReference type="PANTHER" id="PTHR30177">
    <property type="entry name" value="GLYCINE BETAINE/L-PROLINE TRANSPORT SYSTEM PERMEASE PROTEIN PROW"/>
    <property type="match status" value="1"/>
</dbReference>
<dbReference type="CDD" id="cd06261">
    <property type="entry name" value="TM_PBP2"/>
    <property type="match status" value="1"/>
</dbReference>
<dbReference type="PROSITE" id="PS50928">
    <property type="entry name" value="ABC_TM1"/>
    <property type="match status" value="1"/>
</dbReference>
<feature type="transmembrane region" description="Helical" evidence="8">
    <location>
        <begin position="151"/>
        <end position="173"/>
    </location>
</feature>
<keyword evidence="7 8" id="KW-0472">Membrane</keyword>
<dbReference type="EMBL" id="VJMZ01000001">
    <property type="protein sequence ID" value="TRM10591.1"/>
    <property type="molecule type" value="Genomic_DNA"/>
</dbReference>
<dbReference type="InterPro" id="IPR051204">
    <property type="entry name" value="ABC_transp_perm/SBD"/>
</dbReference>
<comment type="similarity">
    <text evidence="2">Belongs to the binding-protein-dependent transport system permease family. CysTW subfamily.</text>
</comment>
<feature type="transmembrane region" description="Helical" evidence="8">
    <location>
        <begin position="76"/>
        <end position="96"/>
    </location>
</feature>
<dbReference type="Gene3D" id="1.10.3720.10">
    <property type="entry name" value="MetI-like"/>
    <property type="match status" value="1"/>
</dbReference>
<evidence type="ECO:0000313" key="10">
    <source>
        <dbReference type="EMBL" id="TRM10591.1"/>
    </source>
</evidence>
<evidence type="ECO:0000256" key="8">
    <source>
        <dbReference type="RuleBase" id="RU363032"/>
    </source>
</evidence>
<accession>A0A549YFD0</accession>
<feature type="transmembrane region" description="Helical" evidence="8">
    <location>
        <begin position="185"/>
        <end position="206"/>
    </location>
</feature>
<dbReference type="PANTHER" id="PTHR30177:SF4">
    <property type="entry name" value="OSMOPROTECTANT IMPORT PERMEASE PROTEIN OSMW"/>
    <property type="match status" value="1"/>
</dbReference>
<dbReference type="SUPFAM" id="SSF161098">
    <property type="entry name" value="MetI-like"/>
    <property type="match status" value="1"/>
</dbReference>
<feature type="transmembrane region" description="Helical" evidence="8">
    <location>
        <begin position="23"/>
        <end position="43"/>
    </location>
</feature>
<name>A0A549YFD0_9BACI</name>
<dbReference type="Proteomes" id="UP000319280">
    <property type="component" value="Unassembled WGS sequence"/>
</dbReference>
<dbReference type="RefSeq" id="WP_142789876.1">
    <property type="nucleotide sequence ID" value="NZ_VJMZ01000001.1"/>
</dbReference>